<comment type="caution">
    <text evidence="1">The sequence shown here is derived from an EMBL/GenBank/DDBJ whole genome shotgun (WGS) entry which is preliminary data.</text>
</comment>
<evidence type="ECO:0000313" key="2">
    <source>
        <dbReference type="Proteomes" id="UP000279307"/>
    </source>
</evidence>
<gene>
    <name evidence="1" type="ORF">DMN91_001698</name>
</gene>
<dbReference type="Proteomes" id="UP000279307">
    <property type="component" value="Chromosome 2"/>
</dbReference>
<dbReference type="EMBL" id="QOIP01000002">
    <property type="protein sequence ID" value="RLU25542.1"/>
    <property type="molecule type" value="Genomic_DNA"/>
</dbReference>
<proteinExistence type="predicted"/>
<accession>A0A3L8DZ19</accession>
<evidence type="ECO:0000313" key="1">
    <source>
        <dbReference type="EMBL" id="RLU25542.1"/>
    </source>
</evidence>
<protein>
    <submittedName>
        <fullName evidence="1">Uncharacterized protein</fullName>
    </submittedName>
</protein>
<sequence>MIIMCLPKRIEDIDLRGQSVHVGAPADVFENLPLNIHAHWIVSGLITLKMDTEAIRDSPTEVVENSGIDQAVQSTPKINDILQSRTTNYYYEFGPVHRSFNDRETAHGDTLKGLAHFSFELRTIMYDPVHRSFSNRETIHGVTLKRLHDVFF</sequence>
<dbReference type="AlphaFoldDB" id="A0A3L8DZ19"/>
<organism evidence="1 2">
    <name type="scientific">Ooceraea biroi</name>
    <name type="common">Clonal raider ant</name>
    <name type="synonym">Cerapachys biroi</name>
    <dbReference type="NCBI Taxonomy" id="2015173"/>
    <lineage>
        <taxon>Eukaryota</taxon>
        <taxon>Metazoa</taxon>
        <taxon>Ecdysozoa</taxon>
        <taxon>Arthropoda</taxon>
        <taxon>Hexapoda</taxon>
        <taxon>Insecta</taxon>
        <taxon>Pterygota</taxon>
        <taxon>Neoptera</taxon>
        <taxon>Endopterygota</taxon>
        <taxon>Hymenoptera</taxon>
        <taxon>Apocrita</taxon>
        <taxon>Aculeata</taxon>
        <taxon>Formicoidea</taxon>
        <taxon>Formicidae</taxon>
        <taxon>Dorylinae</taxon>
        <taxon>Ooceraea</taxon>
    </lineage>
</organism>
<reference evidence="1 2" key="1">
    <citation type="journal article" date="2018" name="Genome Res.">
        <title>The genomic architecture and molecular evolution of ant odorant receptors.</title>
        <authorList>
            <person name="McKenzie S.K."/>
            <person name="Kronauer D.J.C."/>
        </authorList>
    </citation>
    <scope>NUCLEOTIDE SEQUENCE [LARGE SCALE GENOMIC DNA]</scope>
    <source>
        <strain evidence="1">Clonal line C1</strain>
    </source>
</reference>
<name>A0A3L8DZ19_OOCBI</name>